<dbReference type="InterPro" id="IPR029016">
    <property type="entry name" value="GAF-like_dom_sf"/>
</dbReference>
<dbReference type="SUPFAM" id="SSF55781">
    <property type="entry name" value="GAF domain-like"/>
    <property type="match status" value="1"/>
</dbReference>
<keyword evidence="1" id="KW-0808">Transferase</keyword>
<evidence type="ECO:0000313" key="7">
    <source>
        <dbReference type="Proteomes" id="UP000294257"/>
    </source>
</evidence>
<dbReference type="OrthoDB" id="3683444at2"/>
<evidence type="ECO:0000313" key="6">
    <source>
        <dbReference type="EMBL" id="RZS30490.1"/>
    </source>
</evidence>
<evidence type="ECO:0000256" key="1">
    <source>
        <dbReference type="ARBA" id="ARBA00022679"/>
    </source>
</evidence>
<protein>
    <submittedName>
        <fullName evidence="6">GAF domain-containing protein</fullName>
    </submittedName>
</protein>
<evidence type="ECO:0000259" key="5">
    <source>
        <dbReference type="PROSITE" id="PS50921"/>
    </source>
</evidence>
<dbReference type="InterPro" id="IPR012074">
    <property type="entry name" value="GAF_ANTAR"/>
</dbReference>
<dbReference type="EMBL" id="SGWQ01000016">
    <property type="protein sequence ID" value="RZS30490.1"/>
    <property type="molecule type" value="Genomic_DNA"/>
</dbReference>
<dbReference type="InterPro" id="IPR005561">
    <property type="entry name" value="ANTAR"/>
</dbReference>
<keyword evidence="2" id="KW-0418">Kinase</keyword>
<dbReference type="InterPro" id="IPR011006">
    <property type="entry name" value="CheY-like_superfamily"/>
</dbReference>
<gene>
    <name evidence="6" type="ORF">EV193_11610</name>
</gene>
<dbReference type="InterPro" id="IPR036388">
    <property type="entry name" value="WH-like_DNA-bd_sf"/>
</dbReference>
<sequence>MLASRAAEFLEVTAAAVIATGETATVELAVGSSEAARLTALLQVRYSEGPGIEAFDRGAPVTCSDLADAPERWATFAPTAREFDYSAAHAFPMRLREQKVGALLAFDNRPGELTASMTELGGALATAATLGLLHHRALRGQAATAEQLKGTLSSKIRIEQAKGVLAERMQTTVDDAFATLRERARQQNLMLLDAAEAVLSDEIEPPDQR</sequence>
<dbReference type="Pfam" id="PF13185">
    <property type="entry name" value="GAF_2"/>
    <property type="match status" value="1"/>
</dbReference>
<evidence type="ECO:0000256" key="3">
    <source>
        <dbReference type="ARBA" id="ARBA00023015"/>
    </source>
</evidence>
<dbReference type="AlphaFoldDB" id="A0A4Q7KEL7"/>
<dbReference type="SUPFAM" id="SSF52172">
    <property type="entry name" value="CheY-like"/>
    <property type="match status" value="1"/>
</dbReference>
<keyword evidence="3" id="KW-0805">Transcription regulation</keyword>
<reference evidence="6 7" key="1">
    <citation type="submission" date="2019-02" db="EMBL/GenBank/DDBJ databases">
        <title>Genomic Encyclopedia of Type Strains, Phase IV (KMG-IV): sequencing the most valuable type-strain genomes for metagenomic binning, comparative biology and taxonomic classification.</title>
        <authorList>
            <person name="Goeker M."/>
        </authorList>
    </citation>
    <scope>NUCLEOTIDE SEQUENCE [LARGE SCALE GENOMIC DNA]</scope>
    <source>
        <strain evidence="6 7">DSM 101727</strain>
    </source>
</reference>
<evidence type="ECO:0000256" key="2">
    <source>
        <dbReference type="ARBA" id="ARBA00022777"/>
    </source>
</evidence>
<dbReference type="GO" id="GO:0003723">
    <property type="term" value="F:RNA binding"/>
    <property type="evidence" value="ECO:0007669"/>
    <property type="project" value="InterPro"/>
</dbReference>
<evidence type="ECO:0000256" key="4">
    <source>
        <dbReference type="ARBA" id="ARBA00023163"/>
    </source>
</evidence>
<proteinExistence type="predicted"/>
<dbReference type="Gene3D" id="1.10.10.10">
    <property type="entry name" value="Winged helix-like DNA-binding domain superfamily/Winged helix DNA-binding domain"/>
    <property type="match status" value="1"/>
</dbReference>
<name>A0A4Q7KEL7_9PSEU</name>
<dbReference type="Gene3D" id="3.30.450.40">
    <property type="match status" value="1"/>
</dbReference>
<accession>A0A4Q7KEL7</accession>
<dbReference type="InterPro" id="IPR003018">
    <property type="entry name" value="GAF"/>
</dbReference>
<feature type="domain" description="ANTAR" evidence="5">
    <location>
        <begin position="138"/>
        <end position="199"/>
    </location>
</feature>
<dbReference type="PIRSF" id="PIRSF036625">
    <property type="entry name" value="GAF_ANTAR"/>
    <property type="match status" value="1"/>
</dbReference>
<organism evidence="6 7">
    <name type="scientific">Herbihabitans rhizosphaerae</name>
    <dbReference type="NCBI Taxonomy" id="1872711"/>
    <lineage>
        <taxon>Bacteria</taxon>
        <taxon>Bacillati</taxon>
        <taxon>Actinomycetota</taxon>
        <taxon>Actinomycetes</taxon>
        <taxon>Pseudonocardiales</taxon>
        <taxon>Pseudonocardiaceae</taxon>
        <taxon>Herbihabitans</taxon>
    </lineage>
</organism>
<dbReference type="PROSITE" id="PS50921">
    <property type="entry name" value="ANTAR"/>
    <property type="match status" value="1"/>
</dbReference>
<dbReference type="Pfam" id="PF03861">
    <property type="entry name" value="ANTAR"/>
    <property type="match status" value="1"/>
</dbReference>
<dbReference type="Proteomes" id="UP000294257">
    <property type="component" value="Unassembled WGS sequence"/>
</dbReference>
<dbReference type="SMART" id="SM01012">
    <property type="entry name" value="ANTAR"/>
    <property type="match status" value="1"/>
</dbReference>
<comment type="caution">
    <text evidence="6">The sequence shown here is derived from an EMBL/GenBank/DDBJ whole genome shotgun (WGS) entry which is preliminary data.</text>
</comment>
<keyword evidence="7" id="KW-1185">Reference proteome</keyword>
<keyword evidence="4" id="KW-0804">Transcription</keyword>
<dbReference type="GO" id="GO:0016301">
    <property type="term" value="F:kinase activity"/>
    <property type="evidence" value="ECO:0007669"/>
    <property type="project" value="UniProtKB-KW"/>
</dbReference>